<dbReference type="Pfam" id="PF09339">
    <property type="entry name" value="HTH_IclR"/>
    <property type="match status" value="1"/>
</dbReference>
<dbReference type="EMBL" id="JACHXG010000001">
    <property type="protein sequence ID" value="MBB3087433.1"/>
    <property type="molecule type" value="Genomic_DNA"/>
</dbReference>
<dbReference type="InterPro" id="IPR007421">
    <property type="entry name" value="Schlafen_AlbA_2_dom"/>
</dbReference>
<dbReference type="GO" id="GO:0006355">
    <property type="term" value="P:regulation of DNA-templated transcription"/>
    <property type="evidence" value="ECO:0007669"/>
    <property type="project" value="InterPro"/>
</dbReference>
<dbReference type="Gene3D" id="1.10.10.10">
    <property type="entry name" value="Winged helix-like DNA-binding domain superfamily/Winged helix DNA-binding domain"/>
    <property type="match status" value="1"/>
</dbReference>
<dbReference type="GO" id="GO:0003677">
    <property type="term" value="F:DNA binding"/>
    <property type="evidence" value="ECO:0007669"/>
    <property type="project" value="InterPro"/>
</dbReference>
<dbReference type="InterPro" id="IPR011991">
    <property type="entry name" value="ArsR-like_HTH"/>
</dbReference>
<dbReference type="PANTHER" id="PTHR30595">
    <property type="entry name" value="GLPR-RELATED TRANSCRIPTIONAL REPRESSOR"/>
    <property type="match status" value="1"/>
</dbReference>
<dbReference type="Pfam" id="PF04326">
    <property type="entry name" value="SLFN_AlbA_2"/>
    <property type="match status" value="1"/>
</dbReference>
<protein>
    <submittedName>
        <fullName evidence="3">ATP-dependent DNA helicase RecG</fullName>
        <ecNumber evidence="3">3.6.4.12</ecNumber>
    </submittedName>
</protein>
<sequence length="466" mass="51034">MSPAEVDRILALPADDALEQLIQLRESQWFERKSGRISAKDLAVPLVAMANAEGGCIVVGIHDGNADGVGEERINALRQAAYDFTIPTVRCSTTELSSHDGTILLVIRVAPGEQVHETTKGDVFLRVGDESRRLGFAQRRELEYDRGSAPFDGTIVDAGITDLDREQVVSYQQAIGAKSPEGMLSARDLLTRDGRLTVAAWLLFAARPQSLFPSAVIRVLRYAENDRGTGARMSLYDDGDVRLDGSIPEQITKAAALVTEWVPKVQALAPSGRFEPRPIIPRDVWLEGLVNAVLHRSYSMAGDHIRVEIFPNRIEIENPGRFPGLANPTKPLSISRYARNPRIVRVCSDLGIARELGEGIKRIFEEMRRLGLTDPIYSQTSGSVRLTLSSADALPDDLRATLPTGARTVLDALRVTSRPMSTGQVADLVGIARPTAGRHLQTLRKHGLVVWNGQGPKDPRASWSLH</sequence>
<dbReference type="PANTHER" id="PTHR30595:SF6">
    <property type="entry name" value="SCHLAFEN ALBA-2 DOMAIN-CONTAINING PROTEIN"/>
    <property type="match status" value="1"/>
</dbReference>
<dbReference type="Gene3D" id="3.30.565.60">
    <property type="match status" value="1"/>
</dbReference>
<dbReference type="Pfam" id="PF13749">
    <property type="entry name" value="HATPase_c_4"/>
    <property type="match status" value="1"/>
</dbReference>
<proteinExistence type="predicted"/>
<reference evidence="3 4" key="1">
    <citation type="submission" date="2020-08" db="EMBL/GenBank/DDBJ databases">
        <title>Genomic Encyclopedia of Type Strains, Phase III (KMG-III): the genomes of soil and plant-associated and newly described type strains.</title>
        <authorList>
            <person name="Whitman W."/>
        </authorList>
    </citation>
    <scope>NUCLEOTIDE SEQUENCE [LARGE SCALE GENOMIC DNA]</scope>
    <source>
        <strain evidence="3 4">CECT 3302</strain>
    </source>
</reference>
<evidence type="ECO:0000313" key="4">
    <source>
        <dbReference type="Proteomes" id="UP000577707"/>
    </source>
</evidence>
<evidence type="ECO:0000259" key="1">
    <source>
        <dbReference type="Pfam" id="PF04326"/>
    </source>
</evidence>
<keyword evidence="3" id="KW-0347">Helicase</keyword>
<dbReference type="InterPro" id="IPR038475">
    <property type="entry name" value="RecG_C_sf"/>
</dbReference>
<comment type="caution">
    <text evidence="3">The sequence shown here is derived from an EMBL/GenBank/DDBJ whole genome shotgun (WGS) entry which is preliminary data.</text>
</comment>
<organism evidence="3 4">
    <name type="scientific">Nocardioides albus</name>
    <dbReference type="NCBI Taxonomy" id="1841"/>
    <lineage>
        <taxon>Bacteria</taxon>
        <taxon>Bacillati</taxon>
        <taxon>Actinomycetota</taxon>
        <taxon>Actinomycetes</taxon>
        <taxon>Propionibacteriales</taxon>
        <taxon>Nocardioidaceae</taxon>
        <taxon>Nocardioides</taxon>
    </lineage>
</organism>
<dbReference type="AlphaFoldDB" id="A0A7W5A0M0"/>
<feature type="domain" description="Schlafen AlbA-2" evidence="1">
    <location>
        <begin position="26"/>
        <end position="134"/>
    </location>
</feature>
<evidence type="ECO:0000259" key="2">
    <source>
        <dbReference type="Pfam" id="PF09339"/>
    </source>
</evidence>
<keyword evidence="3" id="KW-0067">ATP-binding</keyword>
<dbReference type="SUPFAM" id="SSF46785">
    <property type="entry name" value="Winged helix' DNA-binding domain"/>
    <property type="match status" value="1"/>
</dbReference>
<dbReference type="Proteomes" id="UP000577707">
    <property type="component" value="Unassembled WGS sequence"/>
</dbReference>
<gene>
    <name evidence="3" type="ORF">FHS12_000356</name>
</gene>
<dbReference type="Gene3D" id="3.30.950.30">
    <property type="entry name" value="Schlafen, AAA domain"/>
    <property type="match status" value="1"/>
</dbReference>
<name>A0A7W5A0M0_9ACTN</name>
<dbReference type="InterPro" id="IPR036388">
    <property type="entry name" value="WH-like_DNA-bd_sf"/>
</dbReference>
<dbReference type="RefSeq" id="WP_183541658.1">
    <property type="nucleotide sequence ID" value="NZ_BMQT01000001.1"/>
</dbReference>
<dbReference type="EC" id="3.6.4.12" evidence="3"/>
<dbReference type="GO" id="GO:0016787">
    <property type="term" value="F:hydrolase activity"/>
    <property type="evidence" value="ECO:0007669"/>
    <property type="project" value="UniProtKB-KW"/>
</dbReference>
<feature type="domain" description="HTH iclR-type" evidence="2">
    <location>
        <begin position="408"/>
        <end position="451"/>
    </location>
</feature>
<keyword evidence="4" id="KW-1185">Reference proteome</keyword>
<dbReference type="InterPro" id="IPR038461">
    <property type="entry name" value="Schlafen_AlbA_2_dom_sf"/>
</dbReference>
<keyword evidence="3" id="KW-0547">Nucleotide-binding</keyword>
<keyword evidence="3" id="KW-0378">Hydrolase</keyword>
<accession>A0A7W5A0M0</accession>
<dbReference type="CDD" id="cd00090">
    <property type="entry name" value="HTH_ARSR"/>
    <property type="match status" value="1"/>
</dbReference>
<evidence type="ECO:0000313" key="3">
    <source>
        <dbReference type="EMBL" id="MBB3087433.1"/>
    </source>
</evidence>
<dbReference type="InterPro" id="IPR036390">
    <property type="entry name" value="WH_DNA-bd_sf"/>
</dbReference>
<dbReference type="GO" id="GO:0003678">
    <property type="term" value="F:DNA helicase activity"/>
    <property type="evidence" value="ECO:0007669"/>
    <property type="project" value="UniProtKB-EC"/>
</dbReference>
<dbReference type="InterPro" id="IPR005471">
    <property type="entry name" value="Tscrpt_reg_IclR_N"/>
</dbReference>